<reference evidence="1" key="1">
    <citation type="submission" date="2015-12" db="EMBL/GenBank/DDBJ databases">
        <title>Gene expression during late stages of embryo sac development: a critical building block for successful pollen-pistil interactions.</title>
        <authorList>
            <person name="Liu Y."/>
            <person name="Joly V."/>
            <person name="Sabar M."/>
            <person name="Matton D.P."/>
        </authorList>
    </citation>
    <scope>NUCLEOTIDE SEQUENCE</scope>
</reference>
<accession>A0A0V0HAL1</accession>
<protein>
    <submittedName>
        <fullName evidence="1">Putative ovule protein</fullName>
    </submittedName>
</protein>
<evidence type="ECO:0000313" key="1">
    <source>
        <dbReference type="EMBL" id="JAP17423.1"/>
    </source>
</evidence>
<sequence length="71" mass="8025">MKDYKPISLVENFYKIISKVLSIRLKKVMNETISISQNAFVESGRISDAIFVANEVVDSRRKQGVLCVFAS</sequence>
<proteinExistence type="predicted"/>
<dbReference type="EMBL" id="GEDG01022542">
    <property type="protein sequence ID" value="JAP17423.1"/>
    <property type="molecule type" value="Transcribed_RNA"/>
</dbReference>
<dbReference type="AlphaFoldDB" id="A0A0V0HAL1"/>
<name>A0A0V0HAL1_SOLCH</name>
<dbReference type="PANTHER" id="PTHR46890:SF50">
    <property type="entry name" value="RNA-DIRECTED DNA POLYMERASE, EUKARYOTA, REVERSE TRANSCRIPTASE ZINC-BINDING DOMAIN PROTEIN-RELATED"/>
    <property type="match status" value="1"/>
</dbReference>
<dbReference type="PANTHER" id="PTHR46890">
    <property type="entry name" value="NON-LTR RETROLELEMENT REVERSE TRANSCRIPTASE-LIKE PROTEIN-RELATED"/>
    <property type="match status" value="1"/>
</dbReference>
<dbReference type="InterPro" id="IPR052343">
    <property type="entry name" value="Retrotransposon-Effector_Assoc"/>
</dbReference>
<organism evidence="1">
    <name type="scientific">Solanum chacoense</name>
    <name type="common">Chaco potato</name>
    <dbReference type="NCBI Taxonomy" id="4108"/>
    <lineage>
        <taxon>Eukaryota</taxon>
        <taxon>Viridiplantae</taxon>
        <taxon>Streptophyta</taxon>
        <taxon>Embryophyta</taxon>
        <taxon>Tracheophyta</taxon>
        <taxon>Spermatophyta</taxon>
        <taxon>Magnoliopsida</taxon>
        <taxon>eudicotyledons</taxon>
        <taxon>Gunneridae</taxon>
        <taxon>Pentapetalae</taxon>
        <taxon>asterids</taxon>
        <taxon>lamiids</taxon>
        <taxon>Solanales</taxon>
        <taxon>Solanaceae</taxon>
        <taxon>Solanoideae</taxon>
        <taxon>Solaneae</taxon>
        <taxon>Solanum</taxon>
    </lineage>
</organism>